<feature type="domain" description="Gram-positive cocci surface proteins LPxTG" evidence="8">
    <location>
        <begin position="426"/>
        <end position="458"/>
    </location>
</feature>
<dbReference type="RefSeq" id="WP_077590072.1">
    <property type="nucleotide sequence ID" value="NZ_CP019640.1"/>
</dbReference>
<dbReference type="InterPro" id="IPR036514">
    <property type="entry name" value="SGNH_hydro_sf"/>
</dbReference>
<dbReference type="PANTHER" id="PTHR43784:SF2">
    <property type="entry name" value="GDSL-LIKE LIPASE_ACYLHYDROLASE, PUTATIVE (AFU_ORTHOLOGUE AFUA_2G00820)-RELATED"/>
    <property type="match status" value="1"/>
</dbReference>
<keyword evidence="5" id="KW-0572">Peptidoglycan-anchor</keyword>
<keyword evidence="2" id="KW-0134">Cell wall</keyword>
<keyword evidence="10" id="KW-1185">Reference proteome</keyword>
<evidence type="ECO:0000256" key="4">
    <source>
        <dbReference type="ARBA" id="ARBA00022729"/>
    </source>
</evidence>
<dbReference type="EMBL" id="CP019640">
    <property type="protein sequence ID" value="AQQ54180.1"/>
    <property type="molecule type" value="Genomic_DNA"/>
</dbReference>
<dbReference type="CDD" id="cd01830">
    <property type="entry name" value="XynE_like"/>
    <property type="match status" value="1"/>
</dbReference>
<keyword evidence="4 7" id="KW-0732">Signal</keyword>
<feature type="transmembrane region" description="Helical" evidence="6">
    <location>
        <begin position="434"/>
        <end position="452"/>
    </location>
</feature>
<evidence type="ECO:0000259" key="8">
    <source>
        <dbReference type="PROSITE" id="PS50847"/>
    </source>
</evidence>
<comment type="subcellular location">
    <subcellularLocation>
        <location evidence="1">Secreted</location>
        <location evidence="1">Cell wall</location>
        <topology evidence="1">Peptidoglycan-anchor</topology>
    </subcellularLocation>
</comment>
<dbReference type="Pfam" id="PF13472">
    <property type="entry name" value="Lipase_GDSL_2"/>
    <property type="match status" value="1"/>
</dbReference>
<evidence type="ECO:0000313" key="9">
    <source>
        <dbReference type="EMBL" id="AQQ54180.1"/>
    </source>
</evidence>
<dbReference type="AlphaFoldDB" id="A0A1Q2L147"/>
<sequence>MGKNTFVLTVLAAMLTLSFSFSPSNVSADSKSGHWVGAWSASQTEAWTTVDWDGGFSQNGFENETIRMIVNPTASGKEVRVRLSNEFGEQPLTFGKVTVADTAEDASVVADTVEQLTFNQSESVTIPAGEAIVSDSVPFDVADGANLTISLYIPGNSGPATWHNTANQQSYFADGDAALNIDGDGFENSSDSWFYLSGVDVLTTNNKQTRTVVALGDSITDGYLSTLNANHRYTDFLDDRLDEEFKNQTFSILNQGISGNRILTDSPIFGEKALDRLERDVFSQTNVTDIILFEGINDIGHSDPYHVYDADLIIEGMKQIAEEAHERGINIYIGTLTPMNAFTGDPNYYTEEGETTRQEVNEWIRSQNVFDGVFDFDHVLRDPENPDKILPAYDSGDNLHPNDAGLKAMADSIDLSVFAQKEGEELPDTATNTLNYLLAGLMLMLIGAGLFLSNRRKA</sequence>
<keyword evidence="6" id="KW-0472">Membrane</keyword>
<evidence type="ECO:0000256" key="6">
    <source>
        <dbReference type="SAM" id="Phobius"/>
    </source>
</evidence>
<dbReference type="InterPro" id="IPR053140">
    <property type="entry name" value="GDSL_Rv0518-like"/>
</dbReference>
<keyword evidence="3" id="KW-0964">Secreted</keyword>
<dbReference type="SUPFAM" id="SSF52266">
    <property type="entry name" value="SGNH hydrolase"/>
    <property type="match status" value="1"/>
</dbReference>
<dbReference type="InterPro" id="IPR013830">
    <property type="entry name" value="SGNH_hydro"/>
</dbReference>
<keyword evidence="6" id="KW-0812">Transmembrane</keyword>
<name>A0A1Q2L147_9BACL</name>
<dbReference type="Gene3D" id="3.40.50.1110">
    <property type="entry name" value="SGNH hydrolase"/>
    <property type="match status" value="1"/>
</dbReference>
<keyword evidence="6" id="KW-1133">Transmembrane helix</keyword>
<reference evidence="9 10" key="1">
    <citation type="submission" date="2017-02" db="EMBL/GenBank/DDBJ databases">
        <title>The complete genomic sequence of a novel cold adapted crude oil-degrading bacterium Planococcus qaidamina Y42.</title>
        <authorList>
            <person name="Yang R."/>
        </authorList>
    </citation>
    <scope>NUCLEOTIDE SEQUENCE [LARGE SCALE GENOMIC DNA]</scope>
    <source>
        <strain evidence="9 10">Y42</strain>
    </source>
</reference>
<evidence type="ECO:0000256" key="5">
    <source>
        <dbReference type="ARBA" id="ARBA00023088"/>
    </source>
</evidence>
<evidence type="ECO:0000256" key="2">
    <source>
        <dbReference type="ARBA" id="ARBA00022512"/>
    </source>
</evidence>
<dbReference type="OrthoDB" id="1828825at2"/>
<dbReference type="Proteomes" id="UP000188184">
    <property type="component" value="Chromosome"/>
</dbReference>
<gene>
    <name evidence="9" type="ORF">B0X71_14415</name>
</gene>
<dbReference type="KEGG" id="pmar:B0X71_14415"/>
<dbReference type="PANTHER" id="PTHR43784">
    <property type="entry name" value="GDSL-LIKE LIPASE/ACYLHYDROLASE, PUTATIVE (AFU_ORTHOLOGUE AFUA_2G00820)-RELATED"/>
    <property type="match status" value="1"/>
</dbReference>
<dbReference type="InterPro" id="IPR019931">
    <property type="entry name" value="LPXTG_anchor"/>
</dbReference>
<feature type="chain" id="PRO_5012185155" description="Gram-positive cocci surface proteins LPxTG domain-containing protein" evidence="7">
    <location>
        <begin position="29"/>
        <end position="458"/>
    </location>
</feature>
<protein>
    <recommendedName>
        <fullName evidence="8">Gram-positive cocci surface proteins LPxTG domain-containing protein</fullName>
    </recommendedName>
</protein>
<evidence type="ECO:0000313" key="10">
    <source>
        <dbReference type="Proteomes" id="UP000188184"/>
    </source>
</evidence>
<dbReference type="Pfam" id="PF00746">
    <property type="entry name" value="Gram_pos_anchor"/>
    <property type="match status" value="1"/>
</dbReference>
<evidence type="ECO:0000256" key="7">
    <source>
        <dbReference type="SAM" id="SignalP"/>
    </source>
</evidence>
<proteinExistence type="predicted"/>
<organism evidence="9 10">
    <name type="scientific">Planococcus lenghuensis</name>
    <dbReference type="NCBI Taxonomy" id="2213202"/>
    <lineage>
        <taxon>Bacteria</taxon>
        <taxon>Bacillati</taxon>
        <taxon>Bacillota</taxon>
        <taxon>Bacilli</taxon>
        <taxon>Bacillales</taxon>
        <taxon>Caryophanaceae</taxon>
        <taxon>Planococcus</taxon>
    </lineage>
</organism>
<dbReference type="NCBIfam" id="TIGR01167">
    <property type="entry name" value="LPXTG_anchor"/>
    <property type="match status" value="1"/>
</dbReference>
<evidence type="ECO:0000256" key="1">
    <source>
        <dbReference type="ARBA" id="ARBA00004168"/>
    </source>
</evidence>
<feature type="signal peptide" evidence="7">
    <location>
        <begin position="1"/>
        <end position="28"/>
    </location>
</feature>
<evidence type="ECO:0000256" key="3">
    <source>
        <dbReference type="ARBA" id="ARBA00022525"/>
    </source>
</evidence>
<accession>A0A1Q2L147</accession>
<dbReference type="PROSITE" id="PS50847">
    <property type="entry name" value="GRAM_POS_ANCHORING"/>
    <property type="match status" value="1"/>
</dbReference>